<name>A0A0C2IL60_9PEZI</name>
<evidence type="ECO:0000313" key="2">
    <source>
        <dbReference type="Proteomes" id="UP000031575"/>
    </source>
</evidence>
<reference evidence="1 2" key="1">
    <citation type="journal article" date="2014" name="BMC Genomics">
        <title>Comparative genomics of the major fungal agents of human and animal Sporotrichosis: Sporothrix schenckii and Sporothrix brasiliensis.</title>
        <authorList>
            <person name="Teixeira M.M."/>
            <person name="de Almeida L.G."/>
            <person name="Kubitschek-Barreira P."/>
            <person name="Alves F.L."/>
            <person name="Kioshima E.S."/>
            <person name="Abadio A.K."/>
            <person name="Fernandes L."/>
            <person name="Derengowski L.S."/>
            <person name="Ferreira K.S."/>
            <person name="Souza R.C."/>
            <person name="Ruiz J.C."/>
            <person name="de Andrade N.C."/>
            <person name="Paes H.C."/>
            <person name="Nicola A.M."/>
            <person name="Albuquerque P."/>
            <person name="Gerber A.L."/>
            <person name="Martins V.P."/>
            <person name="Peconick L.D."/>
            <person name="Neto A.V."/>
            <person name="Chaucanez C.B."/>
            <person name="Silva P.A."/>
            <person name="Cunha O.L."/>
            <person name="de Oliveira F.F."/>
            <person name="dos Santos T.C."/>
            <person name="Barros A.L."/>
            <person name="Soares M.A."/>
            <person name="de Oliveira L.M."/>
            <person name="Marini M.M."/>
            <person name="Villalobos-Duno H."/>
            <person name="Cunha M.M."/>
            <person name="de Hoog S."/>
            <person name="da Silveira J.F."/>
            <person name="Henrissat B."/>
            <person name="Nino-Vega G.A."/>
            <person name="Cisalpino P.S."/>
            <person name="Mora-Montes H.M."/>
            <person name="Almeida S.R."/>
            <person name="Stajich J.E."/>
            <person name="Lopes-Bezerra L.M."/>
            <person name="Vasconcelos A.T."/>
            <person name="Felipe M.S."/>
        </authorList>
    </citation>
    <scope>NUCLEOTIDE SEQUENCE [LARGE SCALE GENOMIC DNA]</scope>
    <source>
        <strain evidence="1 2">5110</strain>
    </source>
</reference>
<dbReference type="EMBL" id="AWTV01000010">
    <property type="protein sequence ID" value="KIH87725.1"/>
    <property type="molecule type" value="Genomic_DNA"/>
</dbReference>
<keyword evidence="2" id="KW-1185">Reference proteome</keyword>
<protein>
    <submittedName>
        <fullName evidence="1">Uncharacterized protein</fullName>
    </submittedName>
</protein>
<organism evidence="1 2">
    <name type="scientific">Sporothrix brasiliensis 5110</name>
    <dbReference type="NCBI Taxonomy" id="1398154"/>
    <lineage>
        <taxon>Eukaryota</taxon>
        <taxon>Fungi</taxon>
        <taxon>Dikarya</taxon>
        <taxon>Ascomycota</taxon>
        <taxon>Pezizomycotina</taxon>
        <taxon>Sordariomycetes</taxon>
        <taxon>Sordariomycetidae</taxon>
        <taxon>Ophiostomatales</taxon>
        <taxon>Ophiostomataceae</taxon>
        <taxon>Sporothrix</taxon>
    </lineage>
</organism>
<dbReference type="RefSeq" id="XP_040615735.1">
    <property type="nucleotide sequence ID" value="XM_040763572.1"/>
</dbReference>
<evidence type="ECO:0000313" key="1">
    <source>
        <dbReference type="EMBL" id="KIH87725.1"/>
    </source>
</evidence>
<dbReference type="VEuPathDB" id="FungiDB:SPBR_05295"/>
<dbReference type="HOGENOM" id="CLU_1190559_0_0_1"/>
<dbReference type="OrthoDB" id="10281007at2759"/>
<dbReference type="GeneID" id="63678493"/>
<dbReference type="Proteomes" id="UP000031575">
    <property type="component" value="Unassembled WGS sequence"/>
</dbReference>
<proteinExistence type="predicted"/>
<dbReference type="AlphaFoldDB" id="A0A0C2IL60"/>
<gene>
    <name evidence="1" type="ORF">SPBR_05295</name>
</gene>
<accession>A0A0C2IL60</accession>
<comment type="caution">
    <text evidence="1">The sequence shown here is derived from an EMBL/GenBank/DDBJ whole genome shotgun (WGS) entry which is preliminary data.</text>
</comment>
<sequence length="233" mass="25751">MADPMACDGDHKCSLDFNEELDRFVCRDQDFGHTMLEHLEDNALADERLPVNKSVWIEFRDTKSLGTTNVGRDLLVVIACPTACIVARFGLPHGRVDAGASHLDMLEEKESAFNFIALLKEMIQEVVAGSHFECPSSDIVCVVLGPVDELDQGCIEHQVLRIIKSGLECLQLQPVFRQLDEPTGDVRCNKALGSVVVLAPEFTRTTLPTLLIDDEELLSLPPPPESDVLWLGD</sequence>